<name>A0A0A9FY84_ARUDO</name>
<sequence>MAATSKFLNEGTWKCKGRRARGKCEGYLINLPFFSYFVHCFFLLILKFSY</sequence>
<protein>
    <submittedName>
        <fullName evidence="2">Uncharacterized protein</fullName>
    </submittedName>
</protein>
<dbReference type="AlphaFoldDB" id="A0A0A9FY84"/>
<proteinExistence type="predicted"/>
<accession>A0A0A9FY84</accession>
<keyword evidence="1" id="KW-1133">Transmembrane helix</keyword>
<evidence type="ECO:0000256" key="1">
    <source>
        <dbReference type="SAM" id="Phobius"/>
    </source>
</evidence>
<feature type="transmembrane region" description="Helical" evidence="1">
    <location>
        <begin position="27"/>
        <end position="46"/>
    </location>
</feature>
<evidence type="ECO:0000313" key="2">
    <source>
        <dbReference type="EMBL" id="JAE17805.1"/>
    </source>
</evidence>
<keyword evidence="1" id="KW-0812">Transmembrane</keyword>
<reference evidence="2" key="2">
    <citation type="journal article" date="2015" name="Data Brief">
        <title>Shoot transcriptome of the giant reed, Arundo donax.</title>
        <authorList>
            <person name="Barrero R.A."/>
            <person name="Guerrero F.D."/>
            <person name="Moolhuijzen P."/>
            <person name="Goolsby J.A."/>
            <person name="Tidwell J."/>
            <person name="Bellgard S.E."/>
            <person name="Bellgard M.I."/>
        </authorList>
    </citation>
    <scope>NUCLEOTIDE SEQUENCE</scope>
    <source>
        <tissue evidence="2">Shoot tissue taken approximately 20 cm above the soil surface</tissue>
    </source>
</reference>
<dbReference type="EMBL" id="GBRH01180091">
    <property type="protein sequence ID" value="JAE17805.1"/>
    <property type="molecule type" value="Transcribed_RNA"/>
</dbReference>
<organism evidence="2">
    <name type="scientific">Arundo donax</name>
    <name type="common">Giant reed</name>
    <name type="synonym">Donax arundinaceus</name>
    <dbReference type="NCBI Taxonomy" id="35708"/>
    <lineage>
        <taxon>Eukaryota</taxon>
        <taxon>Viridiplantae</taxon>
        <taxon>Streptophyta</taxon>
        <taxon>Embryophyta</taxon>
        <taxon>Tracheophyta</taxon>
        <taxon>Spermatophyta</taxon>
        <taxon>Magnoliopsida</taxon>
        <taxon>Liliopsida</taxon>
        <taxon>Poales</taxon>
        <taxon>Poaceae</taxon>
        <taxon>PACMAD clade</taxon>
        <taxon>Arundinoideae</taxon>
        <taxon>Arundineae</taxon>
        <taxon>Arundo</taxon>
    </lineage>
</organism>
<reference evidence="2" key="1">
    <citation type="submission" date="2014-09" db="EMBL/GenBank/DDBJ databases">
        <authorList>
            <person name="Magalhaes I.L.F."/>
            <person name="Oliveira U."/>
            <person name="Santos F.R."/>
            <person name="Vidigal T.H.D.A."/>
            <person name="Brescovit A.D."/>
            <person name="Santos A.J."/>
        </authorList>
    </citation>
    <scope>NUCLEOTIDE SEQUENCE</scope>
    <source>
        <tissue evidence="2">Shoot tissue taken approximately 20 cm above the soil surface</tissue>
    </source>
</reference>
<keyword evidence="1" id="KW-0472">Membrane</keyword>